<evidence type="ECO:0000313" key="1">
    <source>
        <dbReference type="EMBL" id="KAJ9150185.1"/>
    </source>
</evidence>
<reference evidence="1" key="1">
    <citation type="submission" date="2022-07" db="EMBL/GenBank/DDBJ databases">
        <title>Fungi with potential for degradation of polypropylene.</title>
        <authorList>
            <person name="Gostincar C."/>
        </authorList>
    </citation>
    <scope>NUCLEOTIDE SEQUENCE</scope>
    <source>
        <strain evidence="1">EXF-13287</strain>
    </source>
</reference>
<dbReference type="Proteomes" id="UP001174691">
    <property type="component" value="Unassembled WGS sequence"/>
</dbReference>
<name>A0AA38S6D3_9PEZI</name>
<proteinExistence type="predicted"/>
<dbReference type="SUPFAM" id="SSF50494">
    <property type="entry name" value="Trypsin-like serine proteases"/>
    <property type="match status" value="1"/>
</dbReference>
<dbReference type="InterPro" id="IPR009003">
    <property type="entry name" value="Peptidase_S1_PA"/>
</dbReference>
<sequence>MATTTVTNIDNRLFFEDVDDQDGQFLARVSLYSGAPRLSQANLPFIQSRRAVQLGSHAIVGIWEQGLEPELSPVLLEMVEKPTFLMAFRIGFSNSDPSDCPVTIAIGVEPQSLERHKAKQILGATLVPWTELHDVAVEVVEAQLALYDSSPPSTSPGWPFVGPPGYEVGDAFVAKPAMGSAIGIEAGGTATPGGYVEFRGTDCSTEPAEARQSGRLWKGDQTNIIAFGCSGDSGSLVFNYTGKALGIYMGVQPNDLPGQVCNGGRLYRQSIDGIHFVSPIEPNLLEIEGIVRGSGIFNEYDDVKIKMMW</sequence>
<evidence type="ECO:0000313" key="2">
    <source>
        <dbReference type="Proteomes" id="UP001174691"/>
    </source>
</evidence>
<organism evidence="1 2">
    <name type="scientific">Coniochaeta hoffmannii</name>
    <dbReference type="NCBI Taxonomy" id="91930"/>
    <lineage>
        <taxon>Eukaryota</taxon>
        <taxon>Fungi</taxon>
        <taxon>Dikarya</taxon>
        <taxon>Ascomycota</taxon>
        <taxon>Pezizomycotina</taxon>
        <taxon>Sordariomycetes</taxon>
        <taxon>Sordariomycetidae</taxon>
        <taxon>Coniochaetales</taxon>
        <taxon>Coniochaetaceae</taxon>
        <taxon>Coniochaeta</taxon>
    </lineage>
</organism>
<comment type="caution">
    <text evidence="1">The sequence shown here is derived from an EMBL/GenBank/DDBJ whole genome shotgun (WGS) entry which is preliminary data.</text>
</comment>
<protein>
    <submittedName>
        <fullName evidence="1">Uncharacterized protein</fullName>
    </submittedName>
</protein>
<keyword evidence="2" id="KW-1185">Reference proteome</keyword>
<accession>A0AA38S6D3</accession>
<dbReference type="AlphaFoldDB" id="A0AA38S6D3"/>
<gene>
    <name evidence="1" type="ORF">NKR19_g5332</name>
</gene>
<dbReference type="EMBL" id="JANBVN010000072">
    <property type="protein sequence ID" value="KAJ9150185.1"/>
    <property type="molecule type" value="Genomic_DNA"/>
</dbReference>